<reference evidence="1" key="1">
    <citation type="journal article" date="2017" name="Nature">
        <title>The sunflower genome provides insights into oil metabolism, flowering and Asterid evolution.</title>
        <authorList>
            <person name="Badouin H."/>
            <person name="Gouzy J."/>
            <person name="Grassa C.J."/>
            <person name="Murat F."/>
            <person name="Staton S.E."/>
            <person name="Cottret L."/>
            <person name="Lelandais-Briere C."/>
            <person name="Owens G.L."/>
            <person name="Carrere S."/>
            <person name="Mayjonade B."/>
            <person name="Legrand L."/>
            <person name="Gill N."/>
            <person name="Kane N.C."/>
            <person name="Bowers J.E."/>
            <person name="Hubner S."/>
            <person name="Bellec A."/>
            <person name="Berard A."/>
            <person name="Berges H."/>
            <person name="Blanchet N."/>
            <person name="Boniface M.C."/>
            <person name="Brunel D."/>
            <person name="Catrice O."/>
            <person name="Chaidir N."/>
            <person name="Claudel C."/>
            <person name="Donnadieu C."/>
            <person name="Faraut T."/>
            <person name="Fievet G."/>
            <person name="Helmstetter N."/>
            <person name="King M."/>
            <person name="Knapp S.J."/>
            <person name="Lai Z."/>
            <person name="Le Paslier M.C."/>
            <person name="Lippi Y."/>
            <person name="Lorenzon L."/>
            <person name="Mandel J.R."/>
            <person name="Marage G."/>
            <person name="Marchand G."/>
            <person name="Marquand E."/>
            <person name="Bret-Mestries E."/>
            <person name="Morien E."/>
            <person name="Nambeesan S."/>
            <person name="Nguyen T."/>
            <person name="Pegot-Espagnet P."/>
            <person name="Pouilly N."/>
            <person name="Raftis F."/>
            <person name="Sallet E."/>
            <person name="Schiex T."/>
            <person name="Thomas J."/>
            <person name="Vandecasteele C."/>
            <person name="Vares D."/>
            <person name="Vear F."/>
            <person name="Vautrin S."/>
            <person name="Crespi M."/>
            <person name="Mangin B."/>
            <person name="Burke J.M."/>
            <person name="Salse J."/>
            <person name="Munos S."/>
            <person name="Vincourt P."/>
            <person name="Rieseberg L.H."/>
            <person name="Langlade N.B."/>
        </authorList>
    </citation>
    <scope>NUCLEOTIDE SEQUENCE</scope>
    <source>
        <tissue evidence="1">Leaves</tissue>
    </source>
</reference>
<sequence>MVLFFIPPCFPTLVGLCENATSKPNPVHEILKIVNGFQPIEPGRIEHKRCHDP</sequence>
<dbReference type="Gramene" id="mRNA:HanXRQr2_Chr17g0810001">
    <property type="protein sequence ID" value="CDS:HanXRQr2_Chr17g0810001.1"/>
    <property type="gene ID" value="HanXRQr2_Chr17g0810001"/>
</dbReference>
<reference evidence="1" key="2">
    <citation type="submission" date="2020-06" db="EMBL/GenBank/DDBJ databases">
        <title>Helianthus annuus Genome sequencing and assembly Release 2.</title>
        <authorList>
            <person name="Gouzy J."/>
            <person name="Langlade N."/>
            <person name="Munos S."/>
        </authorList>
    </citation>
    <scope>NUCLEOTIDE SEQUENCE</scope>
    <source>
        <tissue evidence="1">Leaves</tissue>
    </source>
</reference>
<dbReference type="EMBL" id="MNCJ02000332">
    <property type="protein sequence ID" value="KAF5756047.1"/>
    <property type="molecule type" value="Genomic_DNA"/>
</dbReference>
<keyword evidence="2" id="KW-1185">Reference proteome</keyword>
<protein>
    <submittedName>
        <fullName evidence="1">Uncharacterized protein</fullName>
    </submittedName>
</protein>
<proteinExistence type="predicted"/>
<gene>
    <name evidence="1" type="ORF">HanXRQr2_Chr17g0810001</name>
</gene>
<evidence type="ECO:0000313" key="2">
    <source>
        <dbReference type="Proteomes" id="UP000215914"/>
    </source>
</evidence>
<name>A0A9K3DKU8_HELAN</name>
<organism evidence="1 2">
    <name type="scientific">Helianthus annuus</name>
    <name type="common">Common sunflower</name>
    <dbReference type="NCBI Taxonomy" id="4232"/>
    <lineage>
        <taxon>Eukaryota</taxon>
        <taxon>Viridiplantae</taxon>
        <taxon>Streptophyta</taxon>
        <taxon>Embryophyta</taxon>
        <taxon>Tracheophyta</taxon>
        <taxon>Spermatophyta</taxon>
        <taxon>Magnoliopsida</taxon>
        <taxon>eudicotyledons</taxon>
        <taxon>Gunneridae</taxon>
        <taxon>Pentapetalae</taxon>
        <taxon>asterids</taxon>
        <taxon>campanulids</taxon>
        <taxon>Asterales</taxon>
        <taxon>Asteraceae</taxon>
        <taxon>Asteroideae</taxon>
        <taxon>Heliantheae alliance</taxon>
        <taxon>Heliantheae</taxon>
        <taxon>Helianthus</taxon>
    </lineage>
</organism>
<accession>A0A9K3DKU8</accession>
<evidence type="ECO:0000313" key="1">
    <source>
        <dbReference type="EMBL" id="KAF5756047.1"/>
    </source>
</evidence>
<dbReference type="Proteomes" id="UP000215914">
    <property type="component" value="Unassembled WGS sequence"/>
</dbReference>
<comment type="caution">
    <text evidence="1">The sequence shown here is derived from an EMBL/GenBank/DDBJ whole genome shotgun (WGS) entry which is preliminary data.</text>
</comment>
<dbReference type="AlphaFoldDB" id="A0A9K3DKU8"/>